<dbReference type="AlphaFoldDB" id="A0A3R8RRZ5"/>
<dbReference type="Proteomes" id="UP000274327">
    <property type="component" value="Unassembled WGS sequence"/>
</dbReference>
<accession>A0A3R8RRZ5</accession>
<name>A0A3R8RRZ5_9MICO</name>
<dbReference type="InterPro" id="IPR014748">
    <property type="entry name" value="Enoyl-CoA_hydra_C"/>
</dbReference>
<keyword evidence="3" id="KW-0456">Lyase</keyword>
<comment type="caution">
    <text evidence="4">The sequence shown here is derived from an EMBL/GenBank/DDBJ whole genome shotgun (WGS) entry which is preliminary data.</text>
</comment>
<dbReference type="Gene3D" id="3.90.226.10">
    <property type="entry name" value="2-enoyl-CoA Hydratase, Chain A, domain 1"/>
    <property type="match status" value="1"/>
</dbReference>
<dbReference type="EMBL" id="QOCI01000002">
    <property type="protein sequence ID" value="RRR19468.1"/>
    <property type="molecule type" value="Genomic_DNA"/>
</dbReference>
<dbReference type="SUPFAM" id="SSF52096">
    <property type="entry name" value="ClpP/crotonase"/>
    <property type="match status" value="1"/>
</dbReference>
<dbReference type="CDD" id="cd06558">
    <property type="entry name" value="crotonase-like"/>
    <property type="match status" value="1"/>
</dbReference>
<evidence type="ECO:0000313" key="5">
    <source>
        <dbReference type="Proteomes" id="UP000274327"/>
    </source>
</evidence>
<dbReference type="Gene3D" id="1.10.12.10">
    <property type="entry name" value="Lyase 2-enoyl-coa Hydratase, Chain A, domain 2"/>
    <property type="match status" value="1"/>
</dbReference>
<evidence type="ECO:0000313" key="4">
    <source>
        <dbReference type="EMBL" id="RRR19468.1"/>
    </source>
</evidence>
<dbReference type="GO" id="GO:0016829">
    <property type="term" value="F:lyase activity"/>
    <property type="evidence" value="ECO:0007669"/>
    <property type="project" value="UniProtKB-KW"/>
</dbReference>
<comment type="similarity">
    <text evidence="1">Belongs to the enoyl-CoA hydratase/isomerase family.</text>
</comment>
<keyword evidence="2" id="KW-0443">Lipid metabolism</keyword>
<dbReference type="InterPro" id="IPR029045">
    <property type="entry name" value="ClpP/crotonase-like_dom_sf"/>
</dbReference>
<evidence type="ECO:0000256" key="3">
    <source>
        <dbReference type="ARBA" id="ARBA00023239"/>
    </source>
</evidence>
<keyword evidence="5" id="KW-1185">Reference proteome</keyword>
<dbReference type="PANTHER" id="PTHR11941:SF169">
    <property type="entry name" value="(7AS)-7A-METHYL-1,5-DIOXO-2,3,5,6,7,7A-HEXAHYDRO-1H-INDENE-CARBOXYL-COA HYDROLASE"/>
    <property type="match status" value="1"/>
</dbReference>
<dbReference type="GO" id="GO:0006635">
    <property type="term" value="P:fatty acid beta-oxidation"/>
    <property type="evidence" value="ECO:0007669"/>
    <property type="project" value="TreeGrafter"/>
</dbReference>
<sequence>MSGGELVLTAQHEHVRVLTLHRPEALNAVDDALATALGDAVAEAEADPATRVIVLTGAGRAFCAGMDLKAFARGESAHSRTRPERGFAGIVGHLVSVPVIAAVNGPAVGLGAELVLASDLALIDPAAHLALPEVRRGLIAVAGGAMRLPQQVPPKLALEKLLTGDRISPQEALEWGLVNAVSAPGAVLEEALPLAERIASNAPLAVRATKDLVHVTVHEDSWGRAAWRRIREAQQRVFSSEDAAEGAAAFAEKREPRWEGR</sequence>
<gene>
    <name evidence="4" type="ORF">DS079_04155</name>
</gene>
<proteinExistence type="inferred from homology"/>
<dbReference type="InterPro" id="IPR001753">
    <property type="entry name" value="Enoyl-CoA_hydra/iso"/>
</dbReference>
<organism evidence="4 5">
    <name type="scientific">Brachybacterium paraconglomeratum</name>
    <dbReference type="NCBI Taxonomy" id="173362"/>
    <lineage>
        <taxon>Bacteria</taxon>
        <taxon>Bacillati</taxon>
        <taxon>Actinomycetota</taxon>
        <taxon>Actinomycetes</taxon>
        <taxon>Micrococcales</taxon>
        <taxon>Dermabacteraceae</taxon>
        <taxon>Brachybacterium</taxon>
    </lineage>
</organism>
<dbReference type="GeneID" id="78120224"/>
<evidence type="ECO:0000256" key="1">
    <source>
        <dbReference type="ARBA" id="ARBA00005254"/>
    </source>
</evidence>
<dbReference type="PANTHER" id="PTHR11941">
    <property type="entry name" value="ENOYL-COA HYDRATASE-RELATED"/>
    <property type="match status" value="1"/>
</dbReference>
<reference evidence="4 5" key="1">
    <citation type="submission" date="2018-07" db="EMBL/GenBank/DDBJ databases">
        <title>Brachybacteriurn paraconglorneratum KCTC 9916.</title>
        <authorList>
            <person name="Li Y."/>
        </authorList>
    </citation>
    <scope>NUCLEOTIDE SEQUENCE [LARGE SCALE GENOMIC DNA]</scope>
    <source>
        <strain evidence="4 5">KCTC 9916</strain>
    </source>
</reference>
<evidence type="ECO:0000256" key="2">
    <source>
        <dbReference type="ARBA" id="ARBA00023098"/>
    </source>
</evidence>
<dbReference type="RefSeq" id="WP_126985156.1">
    <property type="nucleotide sequence ID" value="NZ_ML133852.1"/>
</dbReference>
<protein>
    <submittedName>
        <fullName evidence="4">Enoyl-CoA hydratase</fullName>
    </submittedName>
</protein>
<dbReference type="Pfam" id="PF00378">
    <property type="entry name" value="ECH_1"/>
    <property type="match status" value="1"/>
</dbReference>